<dbReference type="Gene3D" id="1.20.5.490">
    <property type="entry name" value="Single helix bin"/>
    <property type="match status" value="1"/>
</dbReference>
<feature type="compositionally biased region" description="Low complexity" evidence="5">
    <location>
        <begin position="29"/>
        <end position="43"/>
    </location>
</feature>
<keyword evidence="2" id="KW-0813">Transport</keyword>
<comment type="caution">
    <text evidence="7">The sequence shown here is derived from an EMBL/GenBank/DDBJ whole genome shotgun (WGS) entry which is preliminary data.</text>
</comment>
<evidence type="ECO:0000256" key="2">
    <source>
        <dbReference type="ARBA" id="ARBA00022448"/>
    </source>
</evidence>
<evidence type="ECO:0000313" key="8">
    <source>
        <dbReference type="Proteomes" id="UP001562354"/>
    </source>
</evidence>
<dbReference type="RefSeq" id="XP_069202760.1">
    <property type="nucleotide sequence ID" value="XM_069344929.1"/>
</dbReference>
<dbReference type="Gene3D" id="1.20.5.3600">
    <property type="match status" value="1"/>
</dbReference>
<evidence type="ECO:0000256" key="4">
    <source>
        <dbReference type="SAM" id="Coils"/>
    </source>
</evidence>
<evidence type="ECO:0000256" key="5">
    <source>
        <dbReference type="SAM" id="MobiDB-lite"/>
    </source>
</evidence>
<feature type="coiled-coil region" evidence="4">
    <location>
        <begin position="346"/>
        <end position="380"/>
    </location>
</feature>
<sequence>MSLFGNLGQSTTQQQNTGSSSLFGGGLGNNNNDNQQQQQQQQQAKPSLFGSTMNNQPQQQQQQQQQQIRQQLQQAQQQQSNAQLQQQPSLFSSFGQSLTQNNANSLGSSLLGAAPPQSFSQSAIGFNRSEMLPPQQKSIPEQMELILRKWTPENPACSMNHYFYVSVPPERAPFVSMPADADERSWEEALRNKPFEGAVPVLARGFQQLGSRLQMQVEAVKQLQLRLHEMNNSLGAMMEKHELVLSVRAAEAKRRHVGLSQRCLALAIKAQVLSSRGFVLDGVEEELKKKLAKLEKSVFDPAFAGREEEIWARMVALRERSRWLSEESEKLGRQMDGDNGLDEEVLKKTKKILTDYDAQLVHLKKELEQVKGEYEEWAAASKPST</sequence>
<evidence type="ECO:0000313" key="7">
    <source>
        <dbReference type="EMBL" id="KAL1306488.1"/>
    </source>
</evidence>
<dbReference type="InterPro" id="IPR025712">
    <property type="entry name" value="Nup54_alpha-helical_dom"/>
</dbReference>
<feature type="compositionally biased region" description="Low complexity" evidence="5">
    <location>
        <begin position="55"/>
        <end position="67"/>
    </location>
</feature>
<evidence type="ECO:0000259" key="6">
    <source>
        <dbReference type="Pfam" id="PF13874"/>
    </source>
</evidence>
<evidence type="ECO:0000256" key="3">
    <source>
        <dbReference type="ARBA" id="ARBA00023242"/>
    </source>
</evidence>
<dbReference type="PANTHER" id="PTHR13000:SF0">
    <property type="entry name" value="NUCLEOPORIN P54"/>
    <property type="match status" value="1"/>
</dbReference>
<dbReference type="GeneID" id="95978882"/>
<evidence type="ECO:0000256" key="1">
    <source>
        <dbReference type="ARBA" id="ARBA00004123"/>
    </source>
</evidence>
<proteinExistence type="predicted"/>
<feature type="domain" description="Nucleoporin Nup54 alpha-helical" evidence="6">
    <location>
        <begin position="178"/>
        <end position="314"/>
    </location>
</feature>
<accession>A0ABR3PKF1</accession>
<protein>
    <recommendedName>
        <fullName evidence="6">Nucleoporin Nup54 alpha-helical domain-containing protein</fullName>
    </recommendedName>
</protein>
<keyword evidence="3" id="KW-0539">Nucleus</keyword>
<dbReference type="InterPro" id="IPR024864">
    <property type="entry name" value="Nup54/Nup57/Nup44"/>
</dbReference>
<keyword evidence="8" id="KW-1185">Reference proteome</keyword>
<dbReference type="Pfam" id="PF13874">
    <property type="entry name" value="Nup54"/>
    <property type="match status" value="1"/>
</dbReference>
<dbReference type="EMBL" id="JBFMKM010000004">
    <property type="protein sequence ID" value="KAL1306488.1"/>
    <property type="molecule type" value="Genomic_DNA"/>
</dbReference>
<comment type="subcellular location">
    <subcellularLocation>
        <location evidence="1">Nucleus</location>
    </subcellularLocation>
</comment>
<dbReference type="Pfam" id="PF18570">
    <property type="entry name" value="Nup54_57_C"/>
    <property type="match status" value="1"/>
</dbReference>
<dbReference type="PANTHER" id="PTHR13000">
    <property type="entry name" value="NUCLEOPORIN P54"/>
    <property type="match status" value="1"/>
</dbReference>
<feature type="region of interest" description="Disordered" evidence="5">
    <location>
        <begin position="1"/>
        <end position="67"/>
    </location>
</feature>
<keyword evidence="4" id="KW-0175">Coiled coil</keyword>
<dbReference type="Proteomes" id="UP001562354">
    <property type="component" value="Unassembled WGS sequence"/>
</dbReference>
<name>A0ABR3PKF1_9PEZI</name>
<gene>
    <name evidence="7" type="ORF">AAFC00_005183</name>
</gene>
<feature type="compositionally biased region" description="Low complexity" evidence="5">
    <location>
        <begin position="1"/>
        <end position="22"/>
    </location>
</feature>
<reference evidence="7 8" key="1">
    <citation type="submission" date="2024-07" db="EMBL/GenBank/DDBJ databases">
        <title>Draft sequence of the Neodothiora populina.</title>
        <authorList>
            <person name="Drown D.D."/>
            <person name="Schuette U.S."/>
            <person name="Buechlein A.B."/>
            <person name="Rusch D.R."/>
            <person name="Winton L.W."/>
            <person name="Adams G.A."/>
        </authorList>
    </citation>
    <scope>NUCLEOTIDE SEQUENCE [LARGE SCALE GENOMIC DNA]</scope>
    <source>
        <strain evidence="7 8">CPC 39397</strain>
    </source>
</reference>
<organism evidence="7 8">
    <name type="scientific">Neodothiora populina</name>
    <dbReference type="NCBI Taxonomy" id="2781224"/>
    <lineage>
        <taxon>Eukaryota</taxon>
        <taxon>Fungi</taxon>
        <taxon>Dikarya</taxon>
        <taxon>Ascomycota</taxon>
        <taxon>Pezizomycotina</taxon>
        <taxon>Dothideomycetes</taxon>
        <taxon>Dothideomycetidae</taxon>
        <taxon>Dothideales</taxon>
        <taxon>Dothioraceae</taxon>
        <taxon>Neodothiora</taxon>
    </lineage>
</organism>